<keyword evidence="1" id="KW-0472">Membrane</keyword>
<protein>
    <submittedName>
        <fullName evidence="2">Uncharacterized protein</fullName>
    </submittedName>
</protein>
<sequence>MASRYLRFDFHNTTLDCGIIDEASPSRSIHDESSLAVEKSTPTINSISLHEFVKKRRDNCARFIIVAMLGAIALVVSITGIIMFSISSNSAAITIMPVSTKVTTETVTTNYMTILTTSTTIATTTRATTMSVKTEAIPSTSNMTSMTPNTKTITPNITTITTNMTPIVPDMDIIANHITKMTTKTMSIMMSPTTLTTKIITSATTTTSTTTTISTMTTISTTTTTSTMTTISTTTTTSSTTTTISTATTTSITTTTSKTSQSVSQRNDIVSELQPYVDEFGDFHEYEYCPEGSWAYGLKQRIQYFQFRGDDTALNAISLYCRKHDGTITGSISSFEGLWGYWSNSAYCGNETGVYMFSAAFKIEDFRGPSYDHTSANDFRSQCWNGTVVTRDDLHATNGQIWGSWKRPDTCNKGSAICGISSKFLNYSIIAQDDIAMSGAFFKCCSL</sequence>
<accession>A0A816CQR1</accession>
<evidence type="ECO:0000313" key="2">
    <source>
        <dbReference type="EMBL" id="CAF1627488.1"/>
    </source>
</evidence>
<dbReference type="Gene3D" id="2.100.10.20">
    <property type="entry name" value="Vitelline membrane outer layer protein I (VOMI)"/>
    <property type="match status" value="1"/>
</dbReference>
<dbReference type="InterPro" id="IPR036706">
    <property type="entry name" value="VOMI_sf"/>
</dbReference>
<reference evidence="2" key="1">
    <citation type="submission" date="2021-02" db="EMBL/GenBank/DDBJ databases">
        <authorList>
            <person name="Nowell W R."/>
        </authorList>
    </citation>
    <scope>NUCLEOTIDE SEQUENCE</scope>
</reference>
<evidence type="ECO:0000313" key="3">
    <source>
        <dbReference type="Proteomes" id="UP000663855"/>
    </source>
</evidence>
<dbReference type="InterPro" id="IPR005515">
    <property type="entry name" value="VOMI"/>
</dbReference>
<feature type="transmembrane region" description="Helical" evidence="1">
    <location>
        <begin position="63"/>
        <end position="86"/>
    </location>
</feature>
<dbReference type="SUPFAM" id="SSF51092">
    <property type="entry name" value="Vitelline membrane outer protein-I (VMO-I)"/>
    <property type="match status" value="1"/>
</dbReference>
<keyword evidence="1" id="KW-1133">Transmembrane helix</keyword>
<gene>
    <name evidence="2" type="ORF">CJN711_LOCUS38897</name>
</gene>
<dbReference type="EMBL" id="CAJNOV010019089">
    <property type="protein sequence ID" value="CAF1627488.1"/>
    <property type="molecule type" value="Genomic_DNA"/>
</dbReference>
<organism evidence="2 3">
    <name type="scientific">Rotaria magnacalcarata</name>
    <dbReference type="NCBI Taxonomy" id="392030"/>
    <lineage>
        <taxon>Eukaryota</taxon>
        <taxon>Metazoa</taxon>
        <taxon>Spiralia</taxon>
        <taxon>Gnathifera</taxon>
        <taxon>Rotifera</taxon>
        <taxon>Eurotatoria</taxon>
        <taxon>Bdelloidea</taxon>
        <taxon>Philodinida</taxon>
        <taxon>Philodinidae</taxon>
        <taxon>Rotaria</taxon>
    </lineage>
</organism>
<dbReference type="AlphaFoldDB" id="A0A816CQR1"/>
<dbReference type="GO" id="GO:0005615">
    <property type="term" value="C:extracellular space"/>
    <property type="evidence" value="ECO:0007669"/>
    <property type="project" value="TreeGrafter"/>
</dbReference>
<dbReference type="PANTHER" id="PTHR18841:SF0">
    <property type="entry name" value="VITELLINE MEMBRANE OUTER LAYER 1 HOMOLOG A-RELATED"/>
    <property type="match status" value="1"/>
</dbReference>
<comment type="caution">
    <text evidence="2">The sequence shown here is derived from an EMBL/GenBank/DDBJ whole genome shotgun (WGS) entry which is preliminary data.</text>
</comment>
<dbReference type="Pfam" id="PF03762">
    <property type="entry name" value="VOMI"/>
    <property type="match status" value="1"/>
</dbReference>
<evidence type="ECO:0000256" key="1">
    <source>
        <dbReference type="SAM" id="Phobius"/>
    </source>
</evidence>
<name>A0A816CQR1_9BILA</name>
<dbReference type="Proteomes" id="UP000663855">
    <property type="component" value="Unassembled WGS sequence"/>
</dbReference>
<keyword evidence="1" id="KW-0812">Transmembrane</keyword>
<dbReference type="PANTHER" id="PTHR18841">
    <property type="entry name" value="VITELLINE MEMBRANE OUTER LAYER PROTEIN I-RELATED"/>
    <property type="match status" value="1"/>
</dbReference>
<proteinExistence type="predicted"/>